<dbReference type="Pfam" id="PF13187">
    <property type="entry name" value="Fer4_9"/>
    <property type="match status" value="1"/>
</dbReference>
<dbReference type="PROSITE" id="PS51379">
    <property type="entry name" value="4FE4S_FER_2"/>
    <property type="match status" value="2"/>
</dbReference>
<comment type="caution">
    <text evidence="3">The sequence shown here is derived from an EMBL/GenBank/DDBJ whole genome shotgun (WGS) entry which is preliminary data.</text>
</comment>
<evidence type="ECO:0000256" key="1">
    <source>
        <dbReference type="SAM" id="MobiDB-lite"/>
    </source>
</evidence>
<evidence type="ECO:0000259" key="2">
    <source>
        <dbReference type="PROSITE" id="PS51379"/>
    </source>
</evidence>
<dbReference type="InterPro" id="IPR017900">
    <property type="entry name" value="4Fe4S_Fe_S_CS"/>
</dbReference>
<dbReference type="Gene3D" id="3.30.70.20">
    <property type="match status" value="1"/>
</dbReference>
<feature type="compositionally biased region" description="Polar residues" evidence="1">
    <location>
        <begin position="67"/>
        <end position="78"/>
    </location>
</feature>
<dbReference type="SUPFAM" id="SSF54862">
    <property type="entry name" value="4Fe-4S ferredoxins"/>
    <property type="match status" value="1"/>
</dbReference>
<sequence length="290" mass="32986">MCEYCTAHGEGKKWYLQMKNYSDELLHQKLSSRQKEIAEASSRIETRLRFFENQVIPAITGVPEPQDQPQDASGSKTQLSEKEMAKRRKVSFGQVLPIEDIEQVIDIADSITRFACGCRFISTGKTDKRYCFGLGVDKQGILGKFPDAASSLEVLSKKEAKKSFREYDKEGLIHTIWTDIAPYVDTLCNCDRDCLQYKRYIENEGVPRFFRAEYICQTDWEFCRGCKSCMSQCQFGAKFYSSTLSKVYIDPARCFGCGVCRAACPNDAIALVPRDEVPEAANIWLKKTPK</sequence>
<name>A0A0F9GBI0_9ZZZZ</name>
<proteinExistence type="predicted"/>
<feature type="domain" description="4Fe-4S ferredoxin-type" evidence="2">
    <location>
        <begin position="214"/>
        <end position="243"/>
    </location>
</feature>
<accession>A0A0F9GBI0</accession>
<feature type="domain" description="4Fe-4S ferredoxin-type" evidence="2">
    <location>
        <begin position="245"/>
        <end position="274"/>
    </location>
</feature>
<feature type="region of interest" description="Disordered" evidence="1">
    <location>
        <begin position="60"/>
        <end position="84"/>
    </location>
</feature>
<reference evidence="3" key="1">
    <citation type="journal article" date="2015" name="Nature">
        <title>Complex archaea that bridge the gap between prokaryotes and eukaryotes.</title>
        <authorList>
            <person name="Spang A."/>
            <person name="Saw J.H."/>
            <person name="Jorgensen S.L."/>
            <person name="Zaremba-Niedzwiedzka K."/>
            <person name="Martijn J."/>
            <person name="Lind A.E."/>
            <person name="van Eijk R."/>
            <person name="Schleper C."/>
            <person name="Guy L."/>
            <person name="Ettema T.J."/>
        </authorList>
    </citation>
    <scope>NUCLEOTIDE SEQUENCE</scope>
</reference>
<organism evidence="3">
    <name type="scientific">marine sediment metagenome</name>
    <dbReference type="NCBI Taxonomy" id="412755"/>
    <lineage>
        <taxon>unclassified sequences</taxon>
        <taxon>metagenomes</taxon>
        <taxon>ecological metagenomes</taxon>
    </lineage>
</organism>
<dbReference type="PROSITE" id="PS00198">
    <property type="entry name" value="4FE4S_FER_1"/>
    <property type="match status" value="1"/>
</dbReference>
<dbReference type="AlphaFoldDB" id="A0A0F9GBI0"/>
<dbReference type="InterPro" id="IPR017896">
    <property type="entry name" value="4Fe4S_Fe-S-bd"/>
</dbReference>
<gene>
    <name evidence="3" type="ORF">LCGC14_2141410</name>
</gene>
<evidence type="ECO:0000313" key="3">
    <source>
        <dbReference type="EMBL" id="KKL66795.1"/>
    </source>
</evidence>
<dbReference type="EMBL" id="LAZR01027091">
    <property type="protein sequence ID" value="KKL66795.1"/>
    <property type="molecule type" value="Genomic_DNA"/>
</dbReference>
<protein>
    <recommendedName>
        <fullName evidence="2">4Fe-4S ferredoxin-type domain-containing protein</fullName>
    </recommendedName>
</protein>